<protein>
    <recommendedName>
        <fullName evidence="2">peptidylprolyl isomerase</fullName>
        <ecNumber evidence="2">5.2.1.8</ecNumber>
    </recommendedName>
</protein>
<evidence type="ECO:0000313" key="8">
    <source>
        <dbReference type="EMBL" id="CAE8602499.1"/>
    </source>
</evidence>
<evidence type="ECO:0000256" key="4">
    <source>
        <dbReference type="ARBA" id="ARBA00023235"/>
    </source>
</evidence>
<dbReference type="Gene3D" id="2.40.100.10">
    <property type="entry name" value="Cyclophilin-like"/>
    <property type="match status" value="1"/>
</dbReference>
<keyword evidence="4 5" id="KW-0413">Isomerase</keyword>
<dbReference type="EC" id="5.2.1.8" evidence="2"/>
<evidence type="ECO:0000256" key="5">
    <source>
        <dbReference type="PROSITE-ProRule" id="PRU00278"/>
    </source>
</evidence>
<feature type="domain" description="PpiC" evidence="7">
    <location>
        <begin position="256"/>
        <end position="370"/>
    </location>
</feature>
<keyword evidence="9" id="KW-1185">Reference proteome</keyword>
<dbReference type="Proteomes" id="UP000654075">
    <property type="component" value="Unassembled WGS sequence"/>
</dbReference>
<keyword evidence="3 5" id="KW-0697">Rotamase</keyword>
<comment type="catalytic activity">
    <reaction evidence="1">
        <text>[protein]-peptidylproline (omega=180) = [protein]-peptidylproline (omega=0)</text>
        <dbReference type="Rhea" id="RHEA:16237"/>
        <dbReference type="Rhea" id="RHEA-COMP:10747"/>
        <dbReference type="Rhea" id="RHEA-COMP:10748"/>
        <dbReference type="ChEBI" id="CHEBI:83833"/>
        <dbReference type="ChEBI" id="CHEBI:83834"/>
        <dbReference type="EC" id="5.2.1.8"/>
    </reaction>
</comment>
<evidence type="ECO:0000256" key="2">
    <source>
        <dbReference type="ARBA" id="ARBA00013194"/>
    </source>
</evidence>
<dbReference type="InterPro" id="IPR029000">
    <property type="entry name" value="Cyclophilin-like_dom_sf"/>
</dbReference>
<dbReference type="OrthoDB" id="416056at2759"/>
<gene>
    <name evidence="8" type="ORF">PGLA1383_LOCUS20740</name>
</gene>
<dbReference type="PROSITE" id="PS50198">
    <property type="entry name" value="PPIC_PPIASE_2"/>
    <property type="match status" value="1"/>
</dbReference>
<dbReference type="FunFam" id="2.40.100.10:FF:000025">
    <property type="entry name" value="Peptidyl-prolyl cis-trans isomerase CYP19-2"/>
    <property type="match status" value="1"/>
</dbReference>
<dbReference type="GO" id="GO:0005737">
    <property type="term" value="C:cytoplasm"/>
    <property type="evidence" value="ECO:0007669"/>
    <property type="project" value="TreeGrafter"/>
</dbReference>
<organism evidence="8 9">
    <name type="scientific">Polarella glacialis</name>
    <name type="common">Dinoflagellate</name>
    <dbReference type="NCBI Taxonomy" id="89957"/>
    <lineage>
        <taxon>Eukaryota</taxon>
        <taxon>Sar</taxon>
        <taxon>Alveolata</taxon>
        <taxon>Dinophyceae</taxon>
        <taxon>Suessiales</taxon>
        <taxon>Suessiaceae</taxon>
        <taxon>Polarella</taxon>
    </lineage>
</organism>
<dbReference type="PRINTS" id="PR00153">
    <property type="entry name" value="CSAPPISMRASE"/>
</dbReference>
<accession>A0A813EQA0</accession>
<comment type="caution">
    <text evidence="8">The sequence shown here is derived from an EMBL/GenBank/DDBJ whole genome shotgun (WGS) entry which is preliminary data.</text>
</comment>
<evidence type="ECO:0000256" key="3">
    <source>
        <dbReference type="ARBA" id="ARBA00023110"/>
    </source>
</evidence>
<dbReference type="Gene3D" id="3.10.50.40">
    <property type="match status" value="1"/>
</dbReference>
<dbReference type="InterPro" id="IPR002130">
    <property type="entry name" value="Cyclophilin-type_PPIase_dom"/>
</dbReference>
<feature type="domain" description="PPIase cyclophilin-type" evidence="6">
    <location>
        <begin position="57"/>
        <end position="236"/>
    </location>
</feature>
<dbReference type="AlphaFoldDB" id="A0A813EQA0"/>
<dbReference type="GO" id="GO:0006457">
    <property type="term" value="P:protein folding"/>
    <property type="evidence" value="ECO:0007669"/>
    <property type="project" value="TreeGrafter"/>
</dbReference>
<dbReference type="EMBL" id="CAJNNV010014354">
    <property type="protein sequence ID" value="CAE8602499.1"/>
    <property type="molecule type" value="Genomic_DNA"/>
</dbReference>
<dbReference type="GO" id="GO:0016018">
    <property type="term" value="F:cyclosporin A binding"/>
    <property type="evidence" value="ECO:0007669"/>
    <property type="project" value="TreeGrafter"/>
</dbReference>
<dbReference type="SUPFAM" id="SSF54534">
    <property type="entry name" value="FKBP-like"/>
    <property type="match status" value="1"/>
</dbReference>
<dbReference type="InterPro" id="IPR046357">
    <property type="entry name" value="PPIase_dom_sf"/>
</dbReference>
<name>A0A813EQA0_POLGL</name>
<evidence type="ECO:0000259" key="6">
    <source>
        <dbReference type="PROSITE" id="PS50072"/>
    </source>
</evidence>
<reference evidence="8" key="1">
    <citation type="submission" date="2021-02" db="EMBL/GenBank/DDBJ databases">
        <authorList>
            <person name="Dougan E. K."/>
            <person name="Rhodes N."/>
            <person name="Thang M."/>
            <person name="Chan C."/>
        </authorList>
    </citation>
    <scope>NUCLEOTIDE SEQUENCE</scope>
</reference>
<proteinExistence type="predicted"/>
<dbReference type="SUPFAM" id="SSF50891">
    <property type="entry name" value="Cyclophilin-like"/>
    <property type="match status" value="1"/>
</dbReference>
<dbReference type="GO" id="GO:0003755">
    <property type="term" value="F:peptidyl-prolyl cis-trans isomerase activity"/>
    <property type="evidence" value="ECO:0007669"/>
    <property type="project" value="UniProtKB-KW"/>
</dbReference>
<sequence length="370" mass="40096">MSAFGFGIAGSRAHPRGSLKVGKNEANAWRLDKSGPEVRKEANKRAKEPVEGRPKVFLDVELGGLAVGRIVIELFSDIVPRTAENFRQLCTGEKGLGECGKPLHYKNCSFHRVVPGFAVQGGDFTKGDGTGGESIYGPTFPDESFDLSHDAPGLLSMANRGPDTCGSQFFITTRSNPKLDLKHVVFGRVLEGMTTVKRVEETCGVSDGNKIGRAEVLLKTAFRNSSGEAYIRDCGELTAESEDGESAAKKAKVSGPSEANLYHILKKYVGARKPETWRGTKITCTKGKAKVQVENLRKRLNASQTIQMLFVELAREHSDDGSAQLGGQLGAIERGSLQPKVEEIGFALQKGELSEVFEDEFGIHLLLRAA</sequence>
<evidence type="ECO:0000256" key="1">
    <source>
        <dbReference type="ARBA" id="ARBA00000971"/>
    </source>
</evidence>
<dbReference type="Pfam" id="PF00160">
    <property type="entry name" value="Pro_isomerase"/>
    <property type="match status" value="1"/>
</dbReference>
<evidence type="ECO:0000313" key="9">
    <source>
        <dbReference type="Proteomes" id="UP000654075"/>
    </source>
</evidence>
<dbReference type="Pfam" id="PF00639">
    <property type="entry name" value="Rotamase"/>
    <property type="match status" value="1"/>
</dbReference>
<dbReference type="PANTHER" id="PTHR11071:SF561">
    <property type="entry name" value="PEPTIDYL-PROLYL CIS-TRANS ISOMERASE D-RELATED"/>
    <property type="match status" value="1"/>
</dbReference>
<evidence type="ECO:0000259" key="7">
    <source>
        <dbReference type="PROSITE" id="PS50198"/>
    </source>
</evidence>
<dbReference type="PROSITE" id="PS50072">
    <property type="entry name" value="CSA_PPIASE_2"/>
    <property type="match status" value="1"/>
</dbReference>
<dbReference type="InterPro" id="IPR000297">
    <property type="entry name" value="PPIase_PpiC"/>
</dbReference>
<dbReference type="PANTHER" id="PTHR11071">
    <property type="entry name" value="PEPTIDYL-PROLYL CIS-TRANS ISOMERASE"/>
    <property type="match status" value="1"/>
</dbReference>